<keyword evidence="3" id="KW-0547">Nucleotide-binding</keyword>
<evidence type="ECO:0000256" key="6">
    <source>
        <dbReference type="ARBA" id="ARBA00023136"/>
    </source>
</evidence>
<dbReference type="GO" id="GO:0005524">
    <property type="term" value="F:ATP binding"/>
    <property type="evidence" value="ECO:0007669"/>
    <property type="project" value="UniProtKB-KW"/>
</dbReference>
<gene>
    <name evidence="9" type="primary">Abca3-003</name>
</gene>
<dbReference type="InterPro" id="IPR003439">
    <property type="entry name" value="ABC_transporter-like_ATP-bd"/>
</dbReference>
<evidence type="ECO:0000256" key="5">
    <source>
        <dbReference type="ARBA" id="ARBA00022989"/>
    </source>
</evidence>
<organism evidence="9">
    <name type="scientific">Phallusia mammillata</name>
    <dbReference type="NCBI Taxonomy" id="59560"/>
    <lineage>
        <taxon>Eukaryota</taxon>
        <taxon>Metazoa</taxon>
        <taxon>Chordata</taxon>
        <taxon>Tunicata</taxon>
        <taxon>Ascidiacea</taxon>
        <taxon>Phlebobranchia</taxon>
        <taxon>Ascidiidae</taxon>
        <taxon>Phallusia</taxon>
    </lineage>
</organism>
<accession>A0A6F9D5Z8</accession>
<dbReference type="Pfam" id="PF00005">
    <property type="entry name" value="ABC_tran"/>
    <property type="match status" value="1"/>
</dbReference>
<dbReference type="Gene3D" id="3.40.50.300">
    <property type="entry name" value="P-loop containing nucleotide triphosphate hydrolases"/>
    <property type="match status" value="1"/>
</dbReference>
<dbReference type="InterPro" id="IPR056264">
    <property type="entry name" value="R2_ABCA1-4-like"/>
</dbReference>
<feature type="transmembrane region" description="Helical" evidence="7">
    <location>
        <begin position="106"/>
        <end position="126"/>
    </location>
</feature>
<keyword evidence="2 7" id="KW-0812">Transmembrane</keyword>
<evidence type="ECO:0000256" key="2">
    <source>
        <dbReference type="ARBA" id="ARBA00022692"/>
    </source>
</evidence>
<evidence type="ECO:0000256" key="7">
    <source>
        <dbReference type="SAM" id="Phobius"/>
    </source>
</evidence>
<keyword evidence="5 7" id="KW-1133">Transmembrane helix</keyword>
<dbReference type="GO" id="GO:0005319">
    <property type="term" value="F:lipid transporter activity"/>
    <property type="evidence" value="ECO:0007669"/>
    <property type="project" value="TreeGrafter"/>
</dbReference>
<protein>
    <submittedName>
        <fullName evidence="9">ATP-binding cassette sub-family A member 3-like</fullName>
    </submittedName>
</protein>
<feature type="transmembrane region" description="Helical" evidence="7">
    <location>
        <begin position="147"/>
        <end position="172"/>
    </location>
</feature>
<evidence type="ECO:0000259" key="8">
    <source>
        <dbReference type="PROSITE" id="PS50893"/>
    </source>
</evidence>
<dbReference type="Pfam" id="PF12698">
    <property type="entry name" value="ABC2_membrane_3"/>
    <property type="match status" value="1"/>
</dbReference>
<proteinExistence type="evidence at transcript level"/>
<dbReference type="InterPro" id="IPR027417">
    <property type="entry name" value="P-loop_NTPase"/>
</dbReference>
<dbReference type="GO" id="GO:0140359">
    <property type="term" value="F:ABC-type transporter activity"/>
    <property type="evidence" value="ECO:0007669"/>
    <property type="project" value="InterPro"/>
</dbReference>
<sequence>MLTEEDMEEFLSKKFQSEGGDFNSQNLISATFTGNETTNSYENVAWFNNQAYHSPATSLSYLDQAFIRFVANRSDFAMKLINSPLPRKTSARVQEELVGSLSGFSIAFNIVLGFSFLAASFCLFLVRERVDRSSLLQTLAGVDPFCFWFSTFVWDFVNFITPCLVLMIMFAAFTIEELNDNAGIVFLLFILYCWSSLPLMYSLSFLFVVPSTALVRLTIINMITGLASIIAVNILYLLGLNDIAETLNWIFLFLPQYCLGQGLADVYTNHKMVNVCTSTAAMEETCKTSDINFQTDYLAWESYGVGKSVTFLGVQGVIFFIIIFLIEFDYLPLAWRLLSSAIKWLFSKVVPRNGTGPLRRTSAEDDEDVVNEKKRLNETPLEELIKTDRLLIHNLRKVYETGSNSFVAVDNLCIGIPGGECFGLLGINGAGKTTTFKMLSGDYKSTSGTAYLEGFNINKDLRKVQQRLGYCPQFDGLIEQMTGAETIRMFARLRGVPEAEIPNCVESLGKNLHFAQHLYKNCGTYSGGNKRKLGTAIALVGNPPVVLLDEPSTGMDPGARRMLWDALADVRSQGCSIVITSHSMEECEALCTRLAIMVNGQLRCLGGPQHLKNRFGQGYTIEMKMPISATDFSAPTTFMKQNFPGCDVKDDHQGLITCQVKQYLPDGTALKLSKVFYLMEKSKSEVGVMEYTVSQTTLEQVFLSLVRWQKEAADNDDADKKND</sequence>
<comment type="subcellular location">
    <subcellularLocation>
        <location evidence="1">Membrane</location>
        <topology evidence="1">Multi-pass membrane protein</topology>
    </subcellularLocation>
</comment>
<evidence type="ECO:0000313" key="9">
    <source>
        <dbReference type="EMBL" id="CAB3219612.1"/>
    </source>
</evidence>
<evidence type="ECO:0000256" key="1">
    <source>
        <dbReference type="ARBA" id="ARBA00004141"/>
    </source>
</evidence>
<dbReference type="InterPro" id="IPR026082">
    <property type="entry name" value="ABCA"/>
</dbReference>
<feature type="transmembrane region" description="Helical" evidence="7">
    <location>
        <begin position="184"/>
        <end position="207"/>
    </location>
</feature>
<dbReference type="SUPFAM" id="SSF52540">
    <property type="entry name" value="P-loop containing nucleoside triphosphate hydrolases"/>
    <property type="match status" value="1"/>
</dbReference>
<evidence type="ECO:0000256" key="3">
    <source>
        <dbReference type="ARBA" id="ARBA00022741"/>
    </source>
</evidence>
<dbReference type="GO" id="GO:0016020">
    <property type="term" value="C:membrane"/>
    <property type="evidence" value="ECO:0007669"/>
    <property type="project" value="UniProtKB-SubCell"/>
</dbReference>
<name>A0A6F9D5Z8_9ASCI</name>
<dbReference type="EMBL" id="LR782579">
    <property type="protein sequence ID" value="CAB3219612.1"/>
    <property type="molecule type" value="mRNA"/>
</dbReference>
<dbReference type="SMART" id="SM00382">
    <property type="entry name" value="AAA"/>
    <property type="match status" value="1"/>
</dbReference>
<reference evidence="9" key="1">
    <citation type="submission" date="2020-04" db="EMBL/GenBank/DDBJ databases">
        <authorList>
            <person name="Neveu A P."/>
        </authorList>
    </citation>
    <scope>NUCLEOTIDE SEQUENCE</scope>
    <source>
        <tissue evidence="9">Whole embryo</tissue>
    </source>
</reference>
<evidence type="ECO:0000256" key="4">
    <source>
        <dbReference type="ARBA" id="ARBA00022840"/>
    </source>
</evidence>
<dbReference type="InterPro" id="IPR013525">
    <property type="entry name" value="ABC2_TM"/>
</dbReference>
<keyword evidence="6 7" id="KW-0472">Membrane</keyword>
<dbReference type="CDD" id="cd03263">
    <property type="entry name" value="ABC_subfamily_A"/>
    <property type="match status" value="1"/>
</dbReference>
<keyword evidence="4 9" id="KW-0067">ATP-binding</keyword>
<dbReference type="Pfam" id="PF23321">
    <property type="entry name" value="R1_ABCA1"/>
    <property type="match status" value="1"/>
</dbReference>
<dbReference type="PROSITE" id="PS50893">
    <property type="entry name" value="ABC_TRANSPORTER_2"/>
    <property type="match status" value="1"/>
</dbReference>
<feature type="domain" description="ABC transporter" evidence="8">
    <location>
        <begin position="390"/>
        <end position="624"/>
    </location>
</feature>
<dbReference type="PANTHER" id="PTHR19229">
    <property type="entry name" value="ATP-BINDING CASSETTE TRANSPORTER SUBFAMILY A ABCA"/>
    <property type="match status" value="1"/>
</dbReference>
<feature type="transmembrane region" description="Helical" evidence="7">
    <location>
        <begin position="219"/>
        <end position="239"/>
    </location>
</feature>
<dbReference type="PANTHER" id="PTHR19229:SF250">
    <property type="entry name" value="ABC TRANSPORTER DOMAIN-CONTAINING PROTEIN-RELATED"/>
    <property type="match status" value="1"/>
</dbReference>
<dbReference type="FunFam" id="3.40.50.300:FF:000327">
    <property type="entry name" value="ATP-binding cassette sub-family A member 3"/>
    <property type="match status" value="1"/>
</dbReference>
<dbReference type="AlphaFoldDB" id="A0A6F9D5Z8"/>
<dbReference type="InterPro" id="IPR003593">
    <property type="entry name" value="AAA+_ATPase"/>
</dbReference>
<dbReference type="GO" id="GO:0016887">
    <property type="term" value="F:ATP hydrolysis activity"/>
    <property type="evidence" value="ECO:0007669"/>
    <property type="project" value="InterPro"/>
</dbReference>